<dbReference type="Proteomes" id="UP001439008">
    <property type="component" value="Unassembled WGS sequence"/>
</dbReference>
<evidence type="ECO:0000256" key="1">
    <source>
        <dbReference type="SAM" id="Phobius"/>
    </source>
</evidence>
<dbReference type="EMBL" id="JBDODL010000141">
    <property type="protein sequence ID" value="MES1918856.1"/>
    <property type="molecule type" value="Genomic_DNA"/>
</dbReference>
<gene>
    <name evidence="2" type="ORF">MHBO_000752</name>
</gene>
<comment type="caution">
    <text evidence="2">The sequence shown here is derived from an EMBL/GenBank/DDBJ whole genome shotgun (WGS) entry which is preliminary data.</text>
</comment>
<keyword evidence="1" id="KW-1133">Transmembrane helix</keyword>
<keyword evidence="1" id="KW-0472">Membrane</keyword>
<keyword evidence="1" id="KW-0812">Transmembrane</keyword>
<organism evidence="2 3">
    <name type="scientific">Bonamia ostreae</name>
    <dbReference type="NCBI Taxonomy" id="126728"/>
    <lineage>
        <taxon>Eukaryota</taxon>
        <taxon>Sar</taxon>
        <taxon>Rhizaria</taxon>
        <taxon>Endomyxa</taxon>
        <taxon>Ascetosporea</taxon>
        <taxon>Haplosporida</taxon>
        <taxon>Bonamia</taxon>
    </lineage>
</organism>
<name>A0ABV2AGQ9_9EUKA</name>
<accession>A0ABV2AGQ9</accession>
<reference evidence="2 3" key="1">
    <citation type="journal article" date="2024" name="BMC Biol.">
        <title>Comparative genomics of Ascetosporea gives new insight into the evolutionary basis for animal parasitism in Rhizaria.</title>
        <authorList>
            <person name="Hiltunen Thoren M."/>
            <person name="Onut-Brannstrom I."/>
            <person name="Alfjorden A."/>
            <person name="Peckova H."/>
            <person name="Swords F."/>
            <person name="Hooper C."/>
            <person name="Holzer A.S."/>
            <person name="Bass D."/>
            <person name="Burki F."/>
        </authorList>
    </citation>
    <scope>NUCLEOTIDE SEQUENCE [LARGE SCALE GENOMIC DNA]</scope>
    <source>
        <strain evidence="2">20-A016</strain>
    </source>
</reference>
<evidence type="ECO:0000313" key="3">
    <source>
        <dbReference type="Proteomes" id="UP001439008"/>
    </source>
</evidence>
<evidence type="ECO:0000313" key="2">
    <source>
        <dbReference type="EMBL" id="MES1918856.1"/>
    </source>
</evidence>
<keyword evidence="3" id="KW-1185">Reference proteome</keyword>
<protein>
    <submittedName>
        <fullName evidence="2">Uncharacterized protein</fullName>
    </submittedName>
</protein>
<proteinExistence type="predicted"/>
<feature type="transmembrane region" description="Helical" evidence="1">
    <location>
        <begin position="6"/>
        <end position="27"/>
    </location>
</feature>
<sequence length="250" mass="30056">MENFKIYCFVGAFVFIALFIIVVVIILRNRNEKLKSIASYSSQFDRLYKISFPFLAFWVTEILQDQRETMEMFLAVDFLKHLKKDTKECKSMKTKMTRYFKNYVKSGKFVYSNVVSKINSQKGINDRTVDLVYKELFQITEAHFTNFRSRFAAKLRYDFYKYYSRARPLMYLLMATKTITYVEIQELSLKPLHRVARGIWKKWAKASFLFYSFDYCDEDLEKDDCVKDDNIIKRIKIKVEDYLNGNVYFY</sequence>